<dbReference type="InterPro" id="IPR036058">
    <property type="entry name" value="Kazal_dom_sf"/>
</dbReference>
<dbReference type="InterPro" id="IPR001940">
    <property type="entry name" value="Peptidase_S1C"/>
</dbReference>
<keyword evidence="15" id="KW-1185">Reference proteome</keyword>
<dbReference type="AlphaFoldDB" id="A0A4U5U4T3"/>
<dbReference type="PROSITE" id="PS51323">
    <property type="entry name" value="IGFBP_N_2"/>
    <property type="match status" value="1"/>
</dbReference>
<dbReference type="Pfam" id="PF07648">
    <property type="entry name" value="Kazal_2"/>
    <property type="match status" value="1"/>
</dbReference>
<evidence type="ECO:0000256" key="2">
    <source>
        <dbReference type="ARBA" id="ARBA00010541"/>
    </source>
</evidence>
<evidence type="ECO:0000256" key="9">
    <source>
        <dbReference type="SAM" id="MobiDB-lite"/>
    </source>
</evidence>
<dbReference type="SMART" id="SM00228">
    <property type="entry name" value="PDZ"/>
    <property type="match status" value="1"/>
</dbReference>
<feature type="chain" id="PRO_5020957151" evidence="10">
    <location>
        <begin position="20"/>
        <end position="488"/>
    </location>
</feature>
<dbReference type="Pfam" id="PF00219">
    <property type="entry name" value="IGFBP"/>
    <property type="match status" value="1"/>
</dbReference>
<dbReference type="InterPro" id="IPR009003">
    <property type="entry name" value="Peptidase_S1_PA"/>
</dbReference>
<dbReference type="SUPFAM" id="SSF50494">
    <property type="entry name" value="Trypsin-like serine proteases"/>
    <property type="match status" value="1"/>
</dbReference>
<evidence type="ECO:0000313" key="14">
    <source>
        <dbReference type="EMBL" id="TKS69203.1"/>
    </source>
</evidence>
<dbReference type="SMART" id="SM00280">
    <property type="entry name" value="KAZAL"/>
    <property type="match status" value="1"/>
</dbReference>
<dbReference type="InterPro" id="IPR000867">
    <property type="entry name" value="IGFBP-like"/>
</dbReference>
<keyword evidence="6" id="KW-0378">Hydrolase</keyword>
<evidence type="ECO:0000259" key="11">
    <source>
        <dbReference type="PROSITE" id="PS50106"/>
    </source>
</evidence>
<evidence type="ECO:0000256" key="1">
    <source>
        <dbReference type="ARBA" id="ARBA00004613"/>
    </source>
</evidence>
<dbReference type="Pfam" id="PF13180">
    <property type="entry name" value="PDZ_2"/>
    <property type="match status" value="1"/>
</dbReference>
<dbReference type="InterPro" id="IPR002350">
    <property type="entry name" value="Kazal_dom"/>
</dbReference>
<dbReference type="CDD" id="cd06785">
    <property type="entry name" value="cpPDZ_HtrA-like"/>
    <property type="match status" value="1"/>
</dbReference>
<keyword evidence="3" id="KW-0964">Secreted</keyword>
<evidence type="ECO:0000256" key="5">
    <source>
        <dbReference type="ARBA" id="ARBA00022729"/>
    </source>
</evidence>
<dbReference type="SMART" id="SM00121">
    <property type="entry name" value="IB"/>
    <property type="match status" value="1"/>
</dbReference>
<evidence type="ECO:0000256" key="8">
    <source>
        <dbReference type="ARBA" id="ARBA00023157"/>
    </source>
</evidence>
<dbReference type="InterPro" id="IPR036034">
    <property type="entry name" value="PDZ_sf"/>
</dbReference>
<keyword evidence="5 10" id="KW-0732">Signal</keyword>
<dbReference type="Proteomes" id="UP000298787">
    <property type="component" value="Chromosome 3"/>
</dbReference>
<dbReference type="Gene3D" id="2.40.10.120">
    <property type="match status" value="1"/>
</dbReference>
<protein>
    <submittedName>
        <fullName evidence="14">Serine protease HTRA3</fullName>
    </submittedName>
</protein>
<sequence>MQLLLFAAAFLFTHDLTGAVRSDKCASRCDVSSCPSPRCPGGYVPDRCNCCLVCSPQEGDPCGRKNDLPCGDGLDCKVLAVGRRRGSKGVCRCKMEHQVCGSDGKMYDNVCKMTAASRKAQQKGRPGVSQAHKGPCSPSDAGLSLVRPGSPRYKFNFIADVVEKIAPAVVHIELFVRHHLFGHVRLSSGSGFIVTHSGMIVTNAHVVTTSYMAAGRPQLRVQLHDGDAYEAVIRDVDRKADIATIKVNPQKKLPVLSLGRSADLRPGEFVVAIGSPFALQNTVTTGIVSTAQRDGKELGIKDSDMDYIQTDAIINYGNSGGPLVNLDGDVIGINTLKVTAGISFAIPSDRISRFLTESQAKHSKVEVLHQLPLVYSFVLFSDLSEGKRRFLGIRMITVTKTLVADLKRQNPEFPEVSSGVLVQQVIQDSAAQNGGIKEGDVIVKLNGQPVQTTADIHKVLRRDQPLLLEIRRGNDDLLFNINPQVIAH</sequence>
<evidence type="ECO:0000256" key="7">
    <source>
        <dbReference type="ARBA" id="ARBA00022825"/>
    </source>
</evidence>
<feature type="signal peptide" evidence="10">
    <location>
        <begin position="1"/>
        <end position="19"/>
    </location>
</feature>
<dbReference type="PRINTS" id="PR00834">
    <property type="entry name" value="PROTEASES2C"/>
</dbReference>
<dbReference type="SUPFAM" id="SSF57184">
    <property type="entry name" value="Growth factor receptor domain"/>
    <property type="match status" value="1"/>
</dbReference>
<comment type="similarity">
    <text evidence="2">Belongs to the peptidase S1C family.</text>
</comment>
<dbReference type="Gene3D" id="2.30.42.10">
    <property type="match status" value="1"/>
</dbReference>
<evidence type="ECO:0000256" key="10">
    <source>
        <dbReference type="SAM" id="SignalP"/>
    </source>
</evidence>
<dbReference type="GO" id="GO:0006508">
    <property type="term" value="P:proteolysis"/>
    <property type="evidence" value="ECO:0007669"/>
    <property type="project" value="UniProtKB-KW"/>
</dbReference>
<feature type="domain" description="PDZ" evidence="11">
    <location>
        <begin position="377"/>
        <end position="451"/>
    </location>
</feature>
<dbReference type="STRING" id="240159.A0A4U5U4T3"/>
<dbReference type="InterPro" id="IPR009030">
    <property type="entry name" value="Growth_fac_rcpt_cys_sf"/>
</dbReference>
<dbReference type="PANTHER" id="PTHR22939:SF14">
    <property type="entry name" value="SERINE PROTEASE HTRA3"/>
    <property type="match status" value="1"/>
</dbReference>
<organism evidence="14 15">
    <name type="scientific">Collichthys lucidus</name>
    <name type="common">Big head croaker</name>
    <name type="synonym">Sciaena lucida</name>
    <dbReference type="NCBI Taxonomy" id="240159"/>
    <lineage>
        <taxon>Eukaryota</taxon>
        <taxon>Metazoa</taxon>
        <taxon>Chordata</taxon>
        <taxon>Craniata</taxon>
        <taxon>Vertebrata</taxon>
        <taxon>Euteleostomi</taxon>
        <taxon>Actinopterygii</taxon>
        <taxon>Neopterygii</taxon>
        <taxon>Teleostei</taxon>
        <taxon>Neoteleostei</taxon>
        <taxon>Acanthomorphata</taxon>
        <taxon>Eupercaria</taxon>
        <taxon>Sciaenidae</taxon>
        <taxon>Collichthys</taxon>
    </lineage>
</organism>
<dbReference type="FunFam" id="2.40.10.120:FF:000002">
    <property type="entry name" value="HtrA serine peptidase 3"/>
    <property type="match status" value="1"/>
</dbReference>
<name>A0A4U5U4T3_COLLU</name>
<dbReference type="SUPFAM" id="SSF100895">
    <property type="entry name" value="Kazal-type serine protease inhibitors"/>
    <property type="match status" value="1"/>
</dbReference>
<dbReference type="Gene3D" id="4.10.40.20">
    <property type="match status" value="1"/>
</dbReference>
<comment type="subcellular location">
    <subcellularLocation>
        <location evidence="1">Secreted</location>
    </subcellularLocation>
</comment>
<dbReference type="PROSITE" id="PS51465">
    <property type="entry name" value="KAZAL_2"/>
    <property type="match status" value="1"/>
</dbReference>
<dbReference type="Pfam" id="PF13365">
    <property type="entry name" value="Trypsin_2"/>
    <property type="match status" value="1"/>
</dbReference>
<evidence type="ECO:0000313" key="15">
    <source>
        <dbReference type="Proteomes" id="UP000298787"/>
    </source>
</evidence>
<dbReference type="GO" id="GO:0005576">
    <property type="term" value="C:extracellular region"/>
    <property type="evidence" value="ECO:0007669"/>
    <property type="project" value="UniProtKB-SubCell"/>
</dbReference>
<dbReference type="GO" id="GO:0004252">
    <property type="term" value="F:serine-type endopeptidase activity"/>
    <property type="evidence" value="ECO:0007669"/>
    <property type="project" value="InterPro"/>
</dbReference>
<evidence type="ECO:0000259" key="12">
    <source>
        <dbReference type="PROSITE" id="PS51323"/>
    </source>
</evidence>
<dbReference type="CDD" id="cd00104">
    <property type="entry name" value="KAZAL_FS"/>
    <property type="match status" value="1"/>
</dbReference>
<keyword evidence="8" id="KW-1015">Disulfide bond</keyword>
<evidence type="ECO:0000256" key="3">
    <source>
        <dbReference type="ARBA" id="ARBA00022525"/>
    </source>
</evidence>
<feature type="region of interest" description="Disordered" evidence="9">
    <location>
        <begin position="121"/>
        <end position="142"/>
    </location>
</feature>
<dbReference type="PANTHER" id="PTHR22939">
    <property type="entry name" value="SERINE PROTEASE FAMILY S1C HTRA-RELATED"/>
    <property type="match status" value="1"/>
</dbReference>
<reference evidence="14 15" key="1">
    <citation type="submission" date="2019-01" db="EMBL/GenBank/DDBJ databases">
        <title>Genome Assembly of Collichthys lucidus.</title>
        <authorList>
            <person name="Cai M."/>
            <person name="Xiao S."/>
        </authorList>
    </citation>
    <scope>NUCLEOTIDE SEQUENCE [LARGE SCALE GENOMIC DNA]</scope>
    <source>
        <strain evidence="14">JT15FE1705JMU</strain>
        <tissue evidence="14">Muscle</tissue>
    </source>
</reference>
<dbReference type="EMBL" id="CM014080">
    <property type="protein sequence ID" value="TKS69203.1"/>
    <property type="molecule type" value="Genomic_DNA"/>
</dbReference>
<evidence type="ECO:0000259" key="13">
    <source>
        <dbReference type="PROSITE" id="PS51465"/>
    </source>
</evidence>
<dbReference type="PROSITE" id="PS50106">
    <property type="entry name" value="PDZ"/>
    <property type="match status" value="1"/>
</dbReference>
<proteinExistence type="inferred from homology"/>
<gene>
    <name evidence="14" type="ORF">D9C73_003267</name>
</gene>
<dbReference type="InterPro" id="IPR001478">
    <property type="entry name" value="PDZ"/>
</dbReference>
<evidence type="ECO:0000256" key="4">
    <source>
        <dbReference type="ARBA" id="ARBA00022670"/>
    </source>
</evidence>
<keyword evidence="7" id="KW-0720">Serine protease</keyword>
<dbReference type="SUPFAM" id="SSF50156">
    <property type="entry name" value="PDZ domain-like"/>
    <property type="match status" value="1"/>
</dbReference>
<keyword evidence="4 14" id="KW-0645">Protease</keyword>
<accession>A0A4U5U4T3</accession>
<feature type="domain" description="Kazal-like" evidence="13">
    <location>
        <begin position="99"/>
        <end position="138"/>
    </location>
</feature>
<feature type="domain" description="IGFBP N-terminal" evidence="12">
    <location>
        <begin position="21"/>
        <end position="94"/>
    </location>
</feature>
<evidence type="ECO:0000256" key="6">
    <source>
        <dbReference type="ARBA" id="ARBA00022801"/>
    </source>
</evidence>
<dbReference type="Gene3D" id="3.30.60.30">
    <property type="match status" value="1"/>
</dbReference>